<evidence type="ECO:0000256" key="1">
    <source>
        <dbReference type="SAM" id="Phobius"/>
    </source>
</evidence>
<accession>A0A226ENN6</accession>
<dbReference type="Proteomes" id="UP000198287">
    <property type="component" value="Unassembled WGS sequence"/>
</dbReference>
<dbReference type="EMBL" id="LNIX01000003">
    <property type="protein sequence ID" value="OXA58737.1"/>
    <property type="molecule type" value="Genomic_DNA"/>
</dbReference>
<reference evidence="2 3" key="1">
    <citation type="submission" date="2015-12" db="EMBL/GenBank/DDBJ databases">
        <title>The genome of Folsomia candida.</title>
        <authorList>
            <person name="Faddeeva A."/>
            <person name="Derks M.F."/>
            <person name="Anvar Y."/>
            <person name="Smit S."/>
            <person name="Van Straalen N."/>
            <person name="Roelofs D."/>
        </authorList>
    </citation>
    <scope>NUCLEOTIDE SEQUENCE [LARGE SCALE GENOMIC DNA]</scope>
    <source>
        <strain evidence="2 3">VU population</strain>
        <tissue evidence="2">Whole body</tissue>
    </source>
</reference>
<gene>
    <name evidence="2" type="ORF">Fcan01_07663</name>
</gene>
<evidence type="ECO:0000313" key="3">
    <source>
        <dbReference type="Proteomes" id="UP000198287"/>
    </source>
</evidence>
<keyword evidence="1" id="KW-0472">Membrane</keyword>
<dbReference type="AlphaFoldDB" id="A0A226ENN6"/>
<organism evidence="2 3">
    <name type="scientific">Folsomia candida</name>
    <name type="common">Springtail</name>
    <dbReference type="NCBI Taxonomy" id="158441"/>
    <lineage>
        <taxon>Eukaryota</taxon>
        <taxon>Metazoa</taxon>
        <taxon>Ecdysozoa</taxon>
        <taxon>Arthropoda</taxon>
        <taxon>Hexapoda</taxon>
        <taxon>Collembola</taxon>
        <taxon>Entomobryomorpha</taxon>
        <taxon>Isotomoidea</taxon>
        <taxon>Isotomidae</taxon>
        <taxon>Proisotominae</taxon>
        <taxon>Folsomia</taxon>
    </lineage>
</organism>
<sequence length="241" mass="27566">MLFKKDDNFDEFNLRELRLNILLTMVRVVFKSCDTGLRRDSAKIKQQQPTVAPGAVVFADLASFVSEDDRNFSSFQCYFQCYPRNSLEVTEKHETVQLSLGKCLDGKKFAIRKAVRRGGELLNERREAKPAQLTTQGKKEPSTTAEIGTHVWMVCSLATLFYFLLFCMHVYEDKDCIRVAVAVSLCCFSISFPAAETEDGMETFRYSSPSFHRASTESYFSTGMYTYIDKYISMIVVVRRS</sequence>
<proteinExistence type="predicted"/>
<evidence type="ECO:0000313" key="2">
    <source>
        <dbReference type="EMBL" id="OXA58737.1"/>
    </source>
</evidence>
<keyword evidence="1" id="KW-1133">Transmembrane helix</keyword>
<protein>
    <submittedName>
        <fullName evidence="2">Uncharacterized protein</fullName>
    </submittedName>
</protein>
<keyword evidence="1" id="KW-0812">Transmembrane</keyword>
<keyword evidence="3" id="KW-1185">Reference proteome</keyword>
<name>A0A226ENN6_FOLCA</name>
<comment type="caution">
    <text evidence="2">The sequence shown here is derived from an EMBL/GenBank/DDBJ whole genome shotgun (WGS) entry which is preliminary data.</text>
</comment>
<feature type="transmembrane region" description="Helical" evidence="1">
    <location>
        <begin position="151"/>
        <end position="171"/>
    </location>
</feature>